<proteinExistence type="predicted"/>
<dbReference type="EMBL" id="CP020814">
    <property type="protein sequence ID" value="ARK30224.1"/>
    <property type="molecule type" value="Genomic_DNA"/>
</dbReference>
<dbReference type="PANTHER" id="PTHR34796:SF1">
    <property type="entry name" value="EXPRESSED PROTEIN"/>
    <property type="match status" value="1"/>
</dbReference>
<dbReference type="RefSeq" id="WP_066151662.1">
    <property type="nucleotide sequence ID" value="NZ_CP020814.1"/>
</dbReference>
<dbReference type="SUPFAM" id="SSF140663">
    <property type="entry name" value="TTHA0068-like"/>
    <property type="match status" value="1"/>
</dbReference>
<dbReference type="AlphaFoldDB" id="A0A1X9MC56"/>
<dbReference type="InterPro" id="IPR023203">
    <property type="entry name" value="TTHA0068_sf"/>
</dbReference>
<dbReference type="InterPro" id="IPR005500">
    <property type="entry name" value="DUF309"/>
</dbReference>
<reference evidence="1 2" key="1">
    <citation type="submission" date="2017-04" db="EMBL/GenBank/DDBJ databases">
        <title>Bacillus krulwichiae AM31D Genome sequencing and assembly.</title>
        <authorList>
            <person name="Krulwich T.A."/>
            <person name="Anastor L."/>
            <person name="Ehrlich R."/>
            <person name="Ehrlich G.D."/>
            <person name="Janto B."/>
        </authorList>
    </citation>
    <scope>NUCLEOTIDE SEQUENCE [LARGE SCALE GENOMIC DNA]</scope>
    <source>
        <strain evidence="1 2">AM31D</strain>
    </source>
</reference>
<keyword evidence="2" id="KW-1185">Reference proteome</keyword>
<sequence length="176" mass="21033">MYPTAYLDYIIYFHVERDYFECHEVLEEYWKKKPTNERDDYWVGLIQIAVGLYHHRRQNDNGALRMYQKALEALSNHSSAISQLSLDVAKLEQLLLEQIDSINLRQLPFTDLDLPITDDKLLNACQARCEKLGLQWIFADSQSIKDSIIHKHSRRDRTEVIKERDKQLQKRKERRQ</sequence>
<dbReference type="Pfam" id="PF03745">
    <property type="entry name" value="DUF309"/>
    <property type="match status" value="1"/>
</dbReference>
<accession>A0A1X9MC56</accession>
<evidence type="ECO:0008006" key="3">
    <source>
        <dbReference type="Google" id="ProtNLM"/>
    </source>
</evidence>
<evidence type="ECO:0000313" key="2">
    <source>
        <dbReference type="Proteomes" id="UP000193006"/>
    </source>
</evidence>
<evidence type="ECO:0000313" key="1">
    <source>
        <dbReference type="EMBL" id="ARK30224.1"/>
    </source>
</evidence>
<dbReference type="KEGG" id="bkw:BkAM31D_10505"/>
<name>A0A1X9MC56_9BACI</name>
<organism evidence="1 2">
    <name type="scientific">Halalkalibacter krulwichiae</name>
    <dbReference type="NCBI Taxonomy" id="199441"/>
    <lineage>
        <taxon>Bacteria</taxon>
        <taxon>Bacillati</taxon>
        <taxon>Bacillota</taxon>
        <taxon>Bacilli</taxon>
        <taxon>Bacillales</taxon>
        <taxon>Bacillaceae</taxon>
        <taxon>Halalkalibacter</taxon>
    </lineage>
</organism>
<dbReference type="PANTHER" id="PTHR34796">
    <property type="entry name" value="EXPRESSED PROTEIN"/>
    <property type="match status" value="1"/>
</dbReference>
<gene>
    <name evidence="1" type="ORF">BkAM31D_10505</name>
</gene>
<protein>
    <recommendedName>
        <fullName evidence="3">DUF309 domain-containing protein</fullName>
    </recommendedName>
</protein>
<dbReference type="Proteomes" id="UP000193006">
    <property type="component" value="Chromosome"/>
</dbReference>
<dbReference type="Gene3D" id="1.10.3450.10">
    <property type="entry name" value="TTHA0068-like"/>
    <property type="match status" value="1"/>
</dbReference>
<dbReference type="STRING" id="199441.BkAM31D_10505"/>